<keyword evidence="6" id="KW-0804">Transcription</keyword>
<keyword evidence="2 8" id="KW-0597">Phosphoprotein</keyword>
<reference evidence="12 13" key="1">
    <citation type="submission" date="2017-03" db="EMBL/GenBank/DDBJ databases">
        <title>Draft Genome sequence of Marispirochaeta sp. strain JC444.</title>
        <authorList>
            <person name="Shivani Y."/>
            <person name="Subhash Y."/>
            <person name="Sasikala C."/>
            <person name="Ramana C."/>
        </authorList>
    </citation>
    <scope>NUCLEOTIDE SEQUENCE [LARGE SCALE GENOMIC DNA]</scope>
    <source>
        <strain evidence="12 13">JC444</strain>
    </source>
</reference>
<evidence type="ECO:0000256" key="9">
    <source>
        <dbReference type="PROSITE-ProRule" id="PRU01091"/>
    </source>
</evidence>
<evidence type="ECO:0000256" key="7">
    <source>
        <dbReference type="ARBA" id="ARBA00024735"/>
    </source>
</evidence>
<dbReference type="PANTHER" id="PTHR48111">
    <property type="entry name" value="REGULATOR OF RPOS"/>
    <property type="match status" value="1"/>
</dbReference>
<evidence type="ECO:0000256" key="3">
    <source>
        <dbReference type="ARBA" id="ARBA00023012"/>
    </source>
</evidence>
<evidence type="ECO:0000256" key="2">
    <source>
        <dbReference type="ARBA" id="ARBA00022553"/>
    </source>
</evidence>
<evidence type="ECO:0000256" key="8">
    <source>
        <dbReference type="PROSITE-ProRule" id="PRU00169"/>
    </source>
</evidence>
<feature type="DNA-binding region" description="OmpR/PhoB-type" evidence="9">
    <location>
        <begin position="116"/>
        <end position="215"/>
    </location>
</feature>
<dbReference type="GO" id="GO:0032993">
    <property type="term" value="C:protein-DNA complex"/>
    <property type="evidence" value="ECO:0007669"/>
    <property type="project" value="TreeGrafter"/>
</dbReference>
<dbReference type="SUPFAM" id="SSF46894">
    <property type="entry name" value="C-terminal effector domain of the bipartite response regulators"/>
    <property type="match status" value="1"/>
</dbReference>
<dbReference type="Proteomes" id="UP000192343">
    <property type="component" value="Unassembled WGS sequence"/>
</dbReference>
<dbReference type="InterPro" id="IPR001867">
    <property type="entry name" value="OmpR/PhoB-type_DNA-bd"/>
</dbReference>
<keyword evidence="5 9" id="KW-0238">DNA-binding</keyword>
<proteinExistence type="predicted"/>
<accession>A0A1Y1S3H4</accession>
<dbReference type="Gene3D" id="3.40.50.2300">
    <property type="match status" value="1"/>
</dbReference>
<comment type="function">
    <text evidence="7">This protein is a positive regulator for the phosphate regulon. Transcription of this operon is positively regulated by PhoB and PhoR when phosphate is limited.</text>
</comment>
<dbReference type="SMART" id="SM00862">
    <property type="entry name" value="Trans_reg_C"/>
    <property type="match status" value="1"/>
</dbReference>
<protein>
    <recommendedName>
        <fullName evidence="1">Phosphate regulon transcriptional regulatory protein PhoB</fullName>
    </recommendedName>
</protein>
<sequence length="227" mass="25786">MMLDYFASLGYRVVSAFDGVEAMKLFHREGPDIAILDVMMPRMDGIDVTRRIRELSSIPIIILTARVEEQDKLIGLDTGADDYVTKPFSFKELAARVRAQLRRVGMAEVRAGNGKNAPLMYHGLQVDPESRRVDVDGKRVDLTSLQFDLLKGMLESPGRVFTRMDLLRIIQDDPWEGYERTIDVHIKNLRKVLEPDSRHPRYIQTVWGVGYKLEISNELPGAGINEA</sequence>
<dbReference type="Gene3D" id="1.10.10.10">
    <property type="entry name" value="Winged helix-like DNA-binding domain superfamily/Winged helix DNA-binding domain"/>
    <property type="match status" value="1"/>
</dbReference>
<evidence type="ECO:0000259" key="11">
    <source>
        <dbReference type="PROSITE" id="PS51755"/>
    </source>
</evidence>
<dbReference type="InterPro" id="IPR036388">
    <property type="entry name" value="WH-like_DNA-bd_sf"/>
</dbReference>
<evidence type="ECO:0000256" key="1">
    <source>
        <dbReference type="ARBA" id="ARBA00013332"/>
    </source>
</evidence>
<dbReference type="PROSITE" id="PS50110">
    <property type="entry name" value="RESPONSE_REGULATORY"/>
    <property type="match status" value="1"/>
</dbReference>
<dbReference type="SUPFAM" id="SSF52172">
    <property type="entry name" value="CheY-like"/>
    <property type="match status" value="1"/>
</dbReference>
<dbReference type="CDD" id="cd17574">
    <property type="entry name" value="REC_OmpR"/>
    <property type="match status" value="1"/>
</dbReference>
<dbReference type="EMBL" id="MWQY01000002">
    <property type="protein sequence ID" value="ORC37982.1"/>
    <property type="molecule type" value="Genomic_DNA"/>
</dbReference>
<evidence type="ECO:0000313" key="13">
    <source>
        <dbReference type="Proteomes" id="UP000192343"/>
    </source>
</evidence>
<dbReference type="CDD" id="cd00383">
    <property type="entry name" value="trans_reg_C"/>
    <property type="match status" value="1"/>
</dbReference>
<evidence type="ECO:0000259" key="10">
    <source>
        <dbReference type="PROSITE" id="PS50110"/>
    </source>
</evidence>
<dbReference type="GO" id="GO:0000976">
    <property type="term" value="F:transcription cis-regulatory region binding"/>
    <property type="evidence" value="ECO:0007669"/>
    <property type="project" value="TreeGrafter"/>
</dbReference>
<dbReference type="InterPro" id="IPR011006">
    <property type="entry name" value="CheY-like_superfamily"/>
</dbReference>
<dbReference type="GO" id="GO:0000156">
    <property type="term" value="F:phosphorelay response regulator activity"/>
    <property type="evidence" value="ECO:0007669"/>
    <property type="project" value="TreeGrafter"/>
</dbReference>
<evidence type="ECO:0000256" key="5">
    <source>
        <dbReference type="ARBA" id="ARBA00023125"/>
    </source>
</evidence>
<keyword evidence="13" id="KW-1185">Reference proteome</keyword>
<dbReference type="Pfam" id="PF00486">
    <property type="entry name" value="Trans_reg_C"/>
    <property type="match status" value="1"/>
</dbReference>
<dbReference type="SMART" id="SM00448">
    <property type="entry name" value="REC"/>
    <property type="match status" value="1"/>
</dbReference>
<dbReference type="GO" id="GO:0005829">
    <property type="term" value="C:cytosol"/>
    <property type="evidence" value="ECO:0007669"/>
    <property type="project" value="TreeGrafter"/>
</dbReference>
<dbReference type="PANTHER" id="PTHR48111:SF1">
    <property type="entry name" value="TWO-COMPONENT RESPONSE REGULATOR ORR33"/>
    <property type="match status" value="1"/>
</dbReference>
<dbReference type="AlphaFoldDB" id="A0A1Y1S3H4"/>
<dbReference type="InterPro" id="IPR016032">
    <property type="entry name" value="Sig_transdc_resp-reg_C-effctor"/>
</dbReference>
<dbReference type="GO" id="GO:0006355">
    <property type="term" value="P:regulation of DNA-templated transcription"/>
    <property type="evidence" value="ECO:0007669"/>
    <property type="project" value="InterPro"/>
</dbReference>
<dbReference type="InterPro" id="IPR001789">
    <property type="entry name" value="Sig_transdc_resp-reg_receiver"/>
</dbReference>
<evidence type="ECO:0000256" key="6">
    <source>
        <dbReference type="ARBA" id="ARBA00023163"/>
    </source>
</evidence>
<dbReference type="PROSITE" id="PS51755">
    <property type="entry name" value="OMPR_PHOB"/>
    <property type="match status" value="1"/>
</dbReference>
<keyword evidence="4" id="KW-0805">Transcription regulation</keyword>
<dbReference type="InterPro" id="IPR039420">
    <property type="entry name" value="WalR-like"/>
</dbReference>
<name>A0A1Y1S3H4_9SPIO</name>
<feature type="modified residue" description="4-aspartylphosphate" evidence="8">
    <location>
        <position position="37"/>
    </location>
</feature>
<dbReference type="FunFam" id="1.10.10.10:FF:000018">
    <property type="entry name" value="DNA-binding response regulator ResD"/>
    <property type="match status" value="1"/>
</dbReference>
<evidence type="ECO:0000313" key="12">
    <source>
        <dbReference type="EMBL" id="ORC37982.1"/>
    </source>
</evidence>
<dbReference type="OrthoDB" id="341603at2"/>
<evidence type="ECO:0000256" key="4">
    <source>
        <dbReference type="ARBA" id="ARBA00023015"/>
    </source>
</evidence>
<dbReference type="Pfam" id="PF00072">
    <property type="entry name" value="Response_reg"/>
    <property type="match status" value="1"/>
</dbReference>
<comment type="caution">
    <text evidence="12">The sequence shown here is derived from an EMBL/GenBank/DDBJ whole genome shotgun (WGS) entry which is preliminary data.</text>
</comment>
<dbReference type="STRING" id="1963862.B4O97_02140"/>
<dbReference type="Gene3D" id="6.10.250.690">
    <property type="match status" value="1"/>
</dbReference>
<organism evidence="12 13">
    <name type="scientific">Marispirochaeta aestuarii</name>
    <dbReference type="NCBI Taxonomy" id="1963862"/>
    <lineage>
        <taxon>Bacteria</taxon>
        <taxon>Pseudomonadati</taxon>
        <taxon>Spirochaetota</taxon>
        <taxon>Spirochaetia</taxon>
        <taxon>Spirochaetales</taxon>
        <taxon>Spirochaetaceae</taxon>
        <taxon>Marispirochaeta</taxon>
    </lineage>
</organism>
<gene>
    <name evidence="12" type="ORF">B4O97_02140</name>
</gene>
<feature type="domain" description="OmpR/PhoB-type" evidence="11">
    <location>
        <begin position="116"/>
        <end position="215"/>
    </location>
</feature>
<keyword evidence="3" id="KW-0902">Two-component regulatory system</keyword>
<feature type="domain" description="Response regulatory" evidence="10">
    <location>
        <begin position="1"/>
        <end position="101"/>
    </location>
</feature>